<dbReference type="InterPro" id="IPR036388">
    <property type="entry name" value="WH-like_DNA-bd_sf"/>
</dbReference>
<keyword evidence="2" id="KW-0238">DNA-binding</keyword>
<dbReference type="Proteomes" id="UP000001436">
    <property type="component" value="Plasmid pGMI1000MP"/>
</dbReference>
<dbReference type="SUPFAM" id="SSF48008">
    <property type="entry name" value="GntR ligand-binding domain-like"/>
    <property type="match status" value="1"/>
</dbReference>
<dbReference type="PANTHER" id="PTHR43537:SF5">
    <property type="entry name" value="UXU OPERON TRANSCRIPTIONAL REGULATOR"/>
    <property type="match status" value="1"/>
</dbReference>
<dbReference type="SUPFAM" id="SSF46785">
    <property type="entry name" value="Winged helix' DNA-binding domain"/>
    <property type="match status" value="1"/>
</dbReference>
<evidence type="ECO:0000313" key="5">
    <source>
        <dbReference type="EMBL" id="CAD17336.1"/>
    </source>
</evidence>
<dbReference type="AlphaFoldDB" id="Q8XTC8"/>
<keyword evidence="1" id="KW-0805">Transcription regulation</keyword>
<dbReference type="EnsemblBacteria" id="CAD17336">
    <property type="protein sequence ID" value="CAD17336"/>
    <property type="gene ID" value="RSp0185"/>
</dbReference>
<dbReference type="PATRIC" id="fig|267608.8.peg.3652"/>
<dbReference type="InterPro" id="IPR008920">
    <property type="entry name" value="TF_FadR/GntR_C"/>
</dbReference>
<evidence type="ECO:0000313" key="6">
    <source>
        <dbReference type="Proteomes" id="UP000001436"/>
    </source>
</evidence>
<dbReference type="STRING" id="267608.RSp0185"/>
<dbReference type="EMBL" id="AL646053">
    <property type="protein sequence ID" value="CAD17336.1"/>
    <property type="molecule type" value="Genomic_DNA"/>
</dbReference>
<dbReference type="SMART" id="SM00345">
    <property type="entry name" value="HTH_GNTR"/>
    <property type="match status" value="1"/>
</dbReference>
<dbReference type="eggNOG" id="COG1802">
    <property type="taxonomic scope" value="Bacteria"/>
</dbReference>
<dbReference type="InterPro" id="IPR011711">
    <property type="entry name" value="GntR_C"/>
</dbReference>
<dbReference type="Pfam" id="PF00392">
    <property type="entry name" value="GntR"/>
    <property type="match status" value="1"/>
</dbReference>
<evidence type="ECO:0000256" key="1">
    <source>
        <dbReference type="ARBA" id="ARBA00023015"/>
    </source>
</evidence>
<organism evidence="5 6">
    <name type="scientific">Ralstonia nicotianae (strain ATCC BAA-1114 / GMI1000)</name>
    <name type="common">Ralstonia solanacearum</name>
    <dbReference type="NCBI Taxonomy" id="267608"/>
    <lineage>
        <taxon>Bacteria</taxon>
        <taxon>Pseudomonadati</taxon>
        <taxon>Pseudomonadota</taxon>
        <taxon>Betaproteobacteria</taxon>
        <taxon>Burkholderiales</taxon>
        <taxon>Burkholderiaceae</taxon>
        <taxon>Ralstonia</taxon>
        <taxon>Ralstonia solanacearum species complex</taxon>
    </lineage>
</organism>
<dbReference type="Pfam" id="PF07729">
    <property type="entry name" value="FCD"/>
    <property type="match status" value="1"/>
</dbReference>
<evidence type="ECO:0000259" key="4">
    <source>
        <dbReference type="PROSITE" id="PS50949"/>
    </source>
</evidence>
<dbReference type="GO" id="GO:0003677">
    <property type="term" value="F:DNA binding"/>
    <property type="evidence" value="ECO:0007669"/>
    <property type="project" value="UniProtKB-KW"/>
</dbReference>
<gene>
    <name evidence="5" type="ordered locus">RSp0185</name>
</gene>
<feature type="domain" description="HTH gntR-type" evidence="4">
    <location>
        <begin position="1"/>
        <end position="68"/>
    </location>
</feature>
<dbReference type="HOGENOM" id="CLU_059389_0_0_4"/>
<name>Q8XTC8_RALN1</name>
<evidence type="ECO:0000256" key="2">
    <source>
        <dbReference type="ARBA" id="ARBA00023125"/>
    </source>
</evidence>
<sequence>MKHDRPIAAQIVDLIQAGGLEAGVHLPAQRLADRLRVSRSPVNEALALLHEKGILMRETNRGDFVARAVTAPATAVASALGLDETDLVSHAYFQVADDRLRGRLPDPFSEQMIRTRYGLTPTQLNAVLGRIAQEGWAERKPGYGWAFSAMLTTPDSLLQSYRLRLALEPAALLESGYRLDARVIERLRAAEHHLLAGGIETDTADQLHDRGVRFHESLVEASGNAFFIDTIRRVNRVRRLLSYRSMQHRERYPEHARQHLHILDLLARERNEAASDMMRAHLRHTLDAITNIASILEP</sequence>
<dbReference type="GO" id="GO:0003700">
    <property type="term" value="F:DNA-binding transcription factor activity"/>
    <property type="evidence" value="ECO:0007669"/>
    <property type="project" value="InterPro"/>
</dbReference>
<geneLocation type="plasmid" evidence="6">
    <name>megaplasmid Rsp</name>
</geneLocation>
<evidence type="ECO:0000256" key="3">
    <source>
        <dbReference type="ARBA" id="ARBA00023163"/>
    </source>
</evidence>
<dbReference type="InterPro" id="IPR000524">
    <property type="entry name" value="Tscrpt_reg_HTH_GntR"/>
</dbReference>
<dbReference type="RefSeq" id="WP_011003500.1">
    <property type="nucleotide sequence ID" value="NC_003296.1"/>
</dbReference>
<dbReference type="Gene3D" id="1.10.10.10">
    <property type="entry name" value="Winged helix-like DNA-binding domain superfamily/Winged helix DNA-binding domain"/>
    <property type="match status" value="1"/>
</dbReference>
<keyword evidence="3" id="KW-0804">Transcription</keyword>
<dbReference type="PANTHER" id="PTHR43537">
    <property type="entry name" value="TRANSCRIPTIONAL REGULATOR, GNTR FAMILY"/>
    <property type="match status" value="1"/>
</dbReference>
<dbReference type="KEGG" id="rso:RSp0185"/>
<reference evidence="5 6" key="1">
    <citation type="journal article" date="2002" name="Nature">
        <title>Genome sequence of the plant pathogen Ralstonia solanacearum.</title>
        <authorList>
            <person name="Salanoubat M."/>
            <person name="Genin S."/>
            <person name="Artiguenave F."/>
            <person name="Gouzy J."/>
            <person name="Mangenot S."/>
            <person name="Arlat M."/>
            <person name="Billault A."/>
            <person name="Brottier P."/>
            <person name="Camus J.C."/>
            <person name="Cattolico L."/>
            <person name="Chandler M."/>
            <person name="Choisne N."/>
            <person name="Claudel-Renard C."/>
            <person name="Cunnac S."/>
            <person name="Demange N."/>
            <person name="Gaspin C."/>
            <person name="Lavie M."/>
            <person name="Moisan A."/>
            <person name="Robert C."/>
            <person name="Saurin W."/>
            <person name="Schiex T."/>
            <person name="Siguier P."/>
            <person name="Thebault P."/>
            <person name="Whalen M."/>
            <person name="Wincker P."/>
            <person name="Levy M."/>
            <person name="Weissenbach J."/>
            <person name="Boucher C.A."/>
        </authorList>
    </citation>
    <scope>NUCLEOTIDE SEQUENCE [LARGE SCALE GENOMIC DNA]</scope>
    <source>
        <strain evidence="6">ATCC BAA-1114 / GMI1000</strain>
    </source>
</reference>
<dbReference type="eggNOG" id="COG2188">
    <property type="taxonomic scope" value="Bacteria"/>
</dbReference>
<proteinExistence type="predicted"/>
<dbReference type="SMART" id="SM00895">
    <property type="entry name" value="FCD"/>
    <property type="match status" value="1"/>
</dbReference>
<accession>Q8XTC8</accession>
<dbReference type="InterPro" id="IPR036390">
    <property type="entry name" value="WH_DNA-bd_sf"/>
</dbReference>
<dbReference type="Gene3D" id="1.20.120.530">
    <property type="entry name" value="GntR ligand-binding domain-like"/>
    <property type="match status" value="1"/>
</dbReference>
<keyword evidence="6" id="KW-1185">Reference proteome</keyword>
<protein>
    <submittedName>
        <fullName evidence="5">Transcription regulator protein</fullName>
    </submittedName>
</protein>
<dbReference type="PROSITE" id="PS50949">
    <property type="entry name" value="HTH_GNTR"/>
    <property type="match status" value="1"/>
</dbReference>